<feature type="transmembrane region" description="Helical" evidence="1">
    <location>
        <begin position="7"/>
        <end position="24"/>
    </location>
</feature>
<evidence type="ECO:0000313" key="2">
    <source>
        <dbReference type="EMBL" id="ULT82493.1"/>
    </source>
</evidence>
<dbReference type="Proteomes" id="UP000827892">
    <property type="component" value="Chromosome X"/>
</dbReference>
<name>A0AAE9CVA4_CAEBR</name>
<proteinExistence type="predicted"/>
<evidence type="ECO:0000256" key="1">
    <source>
        <dbReference type="SAM" id="Phobius"/>
    </source>
</evidence>
<sequence>MRRKLELFPVLAFVGTGYVTYSMVMESQKFDTLYDFGEYLYGRGYNETEKVWKIVSPWVAHNVNEFLIWSGYKKRDTIKEVKDGVDLNAIKTTVLPPITLPTPTTTTTNAPGMRTCAQCTGGNYNDHRELMTGPIQYKLTTWREDWIETDCLQAKGTFQYCEGRCVFVTVSRHLQDQQTYQVEGVLSDCADDLFRWGTDLPFFMRDKTSDISFQTIAEELFAVSKTI</sequence>
<keyword evidence="1" id="KW-0812">Transmembrane</keyword>
<dbReference type="PANTHER" id="PTHR35178:SF1">
    <property type="entry name" value="CUB DOMAIN-CONTAINING PROTEIN-RELATED"/>
    <property type="match status" value="1"/>
</dbReference>
<accession>A0AAE9CVA4</accession>
<reference evidence="2 3" key="1">
    <citation type="submission" date="2022-05" db="EMBL/GenBank/DDBJ databases">
        <title>Chromosome-level reference genomes for two strains of Caenorhabditis briggsae: an improved platform for comparative genomics.</title>
        <authorList>
            <person name="Stevens L."/>
            <person name="Andersen E.C."/>
        </authorList>
    </citation>
    <scope>NUCLEOTIDE SEQUENCE [LARGE SCALE GENOMIC DNA]</scope>
    <source>
        <strain evidence="2">QX1410_ONT</strain>
        <tissue evidence="2">Whole-organism</tissue>
    </source>
</reference>
<dbReference type="AlphaFoldDB" id="A0AAE9CVA4"/>
<dbReference type="PANTHER" id="PTHR35178">
    <property type="entry name" value="FOLATE RECEPTOR HOMOLOG-RELATED"/>
    <property type="match status" value="1"/>
</dbReference>
<evidence type="ECO:0000313" key="3">
    <source>
        <dbReference type="Proteomes" id="UP000827892"/>
    </source>
</evidence>
<protein>
    <submittedName>
        <fullName evidence="2">Uncharacterized protein</fullName>
    </submittedName>
</protein>
<gene>
    <name evidence="2" type="ORF">L3Y34_012041</name>
</gene>
<dbReference type="EMBL" id="CP090896">
    <property type="protein sequence ID" value="ULT82493.1"/>
    <property type="molecule type" value="Genomic_DNA"/>
</dbReference>
<organism evidence="2 3">
    <name type="scientific">Caenorhabditis briggsae</name>
    <dbReference type="NCBI Taxonomy" id="6238"/>
    <lineage>
        <taxon>Eukaryota</taxon>
        <taxon>Metazoa</taxon>
        <taxon>Ecdysozoa</taxon>
        <taxon>Nematoda</taxon>
        <taxon>Chromadorea</taxon>
        <taxon>Rhabditida</taxon>
        <taxon>Rhabditina</taxon>
        <taxon>Rhabditomorpha</taxon>
        <taxon>Rhabditoidea</taxon>
        <taxon>Rhabditidae</taxon>
        <taxon>Peloderinae</taxon>
        <taxon>Caenorhabditis</taxon>
    </lineage>
</organism>
<keyword evidence="1" id="KW-0472">Membrane</keyword>
<keyword evidence="1" id="KW-1133">Transmembrane helix</keyword>